<accession>A0A928KW47</accession>
<dbReference type="PANTHER" id="PTHR22916">
    <property type="entry name" value="GLYCOSYLTRANSFERASE"/>
    <property type="match status" value="1"/>
</dbReference>
<organism evidence="2 3">
    <name type="scientific">Faecalispora sporosphaeroides</name>
    <dbReference type="NCBI Taxonomy" id="1549"/>
    <lineage>
        <taxon>Bacteria</taxon>
        <taxon>Bacillati</taxon>
        <taxon>Bacillota</taxon>
        <taxon>Clostridia</taxon>
        <taxon>Eubacteriales</taxon>
        <taxon>Oscillospiraceae</taxon>
        <taxon>Faecalispora</taxon>
    </lineage>
</organism>
<dbReference type="AlphaFoldDB" id="A0A928KW47"/>
<gene>
    <name evidence="2" type="ORF">E7512_10410</name>
</gene>
<evidence type="ECO:0000313" key="2">
    <source>
        <dbReference type="EMBL" id="MBE6833966.1"/>
    </source>
</evidence>
<dbReference type="RefSeq" id="WP_326840618.1">
    <property type="nucleotide sequence ID" value="NZ_SVNY01000005.1"/>
</dbReference>
<dbReference type="Pfam" id="PF00535">
    <property type="entry name" value="Glycos_transf_2"/>
    <property type="match status" value="1"/>
</dbReference>
<evidence type="ECO:0000313" key="3">
    <source>
        <dbReference type="Proteomes" id="UP000754750"/>
    </source>
</evidence>
<dbReference type="Proteomes" id="UP000754750">
    <property type="component" value="Unassembled WGS sequence"/>
</dbReference>
<sequence>MPNQAKFKDPKISVVIPVYNVEPFVGKCLSTLVHQTFQDFEIIAVNDGSKDGSLAILREFERNYANIIVIDQPNAGMSMARNRGMEAARGEYLCFVDSDDYVSPYFLEELYRAVTENDADIACCYYYYHFVRSDVLYKYPFRCHGVFSRDVAMNKLLHDTQIQSLVWNKIYKRSLFTDYGITFPSMAFEDLATANKLFSHANKVVVIDKALYYYSQQSTSTLATINADKINDFIRATAMVRATLENVGVYSDYEKAYHALCRKTGLCCLYYVLKMHLRERKGANCLSNLNRVRRGIFYCCSKQFKLENLRRHMPDVTVCPPALKENYSTR</sequence>
<name>A0A928KW47_9FIRM</name>
<protein>
    <submittedName>
        <fullName evidence="2">Glycosyltransferase</fullName>
    </submittedName>
</protein>
<evidence type="ECO:0000259" key="1">
    <source>
        <dbReference type="Pfam" id="PF00535"/>
    </source>
</evidence>
<dbReference type="EMBL" id="SVNY01000005">
    <property type="protein sequence ID" value="MBE6833966.1"/>
    <property type="molecule type" value="Genomic_DNA"/>
</dbReference>
<proteinExistence type="predicted"/>
<dbReference type="PANTHER" id="PTHR22916:SF3">
    <property type="entry name" value="UDP-GLCNAC:BETAGAL BETA-1,3-N-ACETYLGLUCOSAMINYLTRANSFERASE-LIKE PROTEIN 1"/>
    <property type="match status" value="1"/>
</dbReference>
<reference evidence="2" key="1">
    <citation type="submission" date="2019-04" db="EMBL/GenBank/DDBJ databases">
        <title>Evolution of Biomass-Degrading Anaerobic Consortia Revealed by Metagenomics.</title>
        <authorList>
            <person name="Peng X."/>
        </authorList>
    </citation>
    <scope>NUCLEOTIDE SEQUENCE</scope>
    <source>
        <strain evidence="2">SIG551</strain>
    </source>
</reference>
<dbReference type="InterPro" id="IPR001173">
    <property type="entry name" value="Glyco_trans_2-like"/>
</dbReference>
<dbReference type="InterPro" id="IPR029044">
    <property type="entry name" value="Nucleotide-diphossugar_trans"/>
</dbReference>
<comment type="caution">
    <text evidence="2">The sequence shown here is derived from an EMBL/GenBank/DDBJ whole genome shotgun (WGS) entry which is preliminary data.</text>
</comment>
<dbReference type="Gene3D" id="3.90.550.10">
    <property type="entry name" value="Spore Coat Polysaccharide Biosynthesis Protein SpsA, Chain A"/>
    <property type="match status" value="1"/>
</dbReference>
<dbReference type="GO" id="GO:0016758">
    <property type="term" value="F:hexosyltransferase activity"/>
    <property type="evidence" value="ECO:0007669"/>
    <property type="project" value="UniProtKB-ARBA"/>
</dbReference>
<dbReference type="CDD" id="cd00761">
    <property type="entry name" value="Glyco_tranf_GTA_type"/>
    <property type="match status" value="1"/>
</dbReference>
<feature type="domain" description="Glycosyltransferase 2-like" evidence="1">
    <location>
        <begin position="13"/>
        <end position="164"/>
    </location>
</feature>
<dbReference type="SUPFAM" id="SSF53448">
    <property type="entry name" value="Nucleotide-diphospho-sugar transferases"/>
    <property type="match status" value="1"/>
</dbReference>